<evidence type="ECO:0000256" key="1">
    <source>
        <dbReference type="SAM" id="Coils"/>
    </source>
</evidence>
<dbReference type="Proteomes" id="UP000504604">
    <property type="component" value="Linkage group LG1"/>
</dbReference>
<feature type="transmembrane region" description="Helical" evidence="2">
    <location>
        <begin position="263"/>
        <end position="283"/>
    </location>
</feature>
<dbReference type="PANTHER" id="PTHR36073">
    <property type="match status" value="1"/>
</dbReference>
<accession>A0A6I9SRG5</accession>
<keyword evidence="2" id="KW-1133">Transmembrane helix</keyword>
<dbReference type="RefSeq" id="XP_011072779.1">
    <property type="nucleotide sequence ID" value="XM_011074477.2"/>
</dbReference>
<keyword evidence="1" id="KW-0175">Coiled coil</keyword>
<protein>
    <submittedName>
        <fullName evidence="4">Uncharacterized protein LOC105157862 isoform X2</fullName>
    </submittedName>
</protein>
<proteinExistence type="predicted"/>
<keyword evidence="3" id="KW-1185">Reference proteome</keyword>
<reference evidence="3" key="1">
    <citation type="submission" date="2024-10" db="UniProtKB">
        <authorList>
            <consortium name="RefSeq"/>
        </authorList>
    </citation>
    <scope>NUCLEOTIDE SEQUENCE [LARGE SCALE GENOMIC DNA]</scope>
    <source>
        <strain evidence="3">cv. Zhongzhi No. 13</strain>
    </source>
</reference>
<feature type="transmembrane region" description="Helical" evidence="2">
    <location>
        <begin position="54"/>
        <end position="77"/>
    </location>
</feature>
<dbReference type="AlphaFoldDB" id="A0A6I9SRG5"/>
<feature type="transmembrane region" description="Helical" evidence="2">
    <location>
        <begin position="209"/>
        <end position="226"/>
    </location>
</feature>
<feature type="transmembrane region" description="Helical" evidence="2">
    <location>
        <begin position="232"/>
        <end position="251"/>
    </location>
</feature>
<dbReference type="GeneID" id="105157862"/>
<keyword evidence="2" id="KW-0812">Transmembrane</keyword>
<feature type="coiled-coil region" evidence="1">
    <location>
        <begin position="121"/>
        <end position="155"/>
    </location>
</feature>
<evidence type="ECO:0000313" key="3">
    <source>
        <dbReference type="Proteomes" id="UP000504604"/>
    </source>
</evidence>
<name>A0A6I9SRG5_SESIN</name>
<gene>
    <name evidence="4" type="primary">LOC105157862</name>
</gene>
<organism evidence="3 4">
    <name type="scientific">Sesamum indicum</name>
    <name type="common">Oriental sesame</name>
    <name type="synonym">Sesamum orientale</name>
    <dbReference type="NCBI Taxonomy" id="4182"/>
    <lineage>
        <taxon>Eukaryota</taxon>
        <taxon>Viridiplantae</taxon>
        <taxon>Streptophyta</taxon>
        <taxon>Embryophyta</taxon>
        <taxon>Tracheophyta</taxon>
        <taxon>Spermatophyta</taxon>
        <taxon>Magnoliopsida</taxon>
        <taxon>eudicotyledons</taxon>
        <taxon>Gunneridae</taxon>
        <taxon>Pentapetalae</taxon>
        <taxon>asterids</taxon>
        <taxon>lamiids</taxon>
        <taxon>Lamiales</taxon>
        <taxon>Pedaliaceae</taxon>
        <taxon>Sesamum</taxon>
    </lineage>
</organism>
<evidence type="ECO:0000256" key="2">
    <source>
        <dbReference type="SAM" id="Phobius"/>
    </source>
</evidence>
<reference evidence="4" key="2">
    <citation type="submission" date="2025-08" db="UniProtKB">
        <authorList>
            <consortium name="RefSeq"/>
        </authorList>
    </citation>
    <scope>IDENTIFICATION</scope>
</reference>
<evidence type="ECO:0000313" key="4">
    <source>
        <dbReference type="RefSeq" id="XP_011072779.1"/>
    </source>
</evidence>
<keyword evidence="2" id="KW-0472">Membrane</keyword>
<sequence length="312" mass="35480">MALLFELVTSAVRLVLKPLLLAKLSCQIGLRSVSIIVESWVELLRLALCLHLVILWRVVMLAIAILFLPVRALAALYRERLLEIQLHRLRYALENDLWDRKEQEVQLYVAVKERGMMETMLMELEEEHDEAISRIKLLDSEVQDLKDEIQQLKEVHSRTLWSYEGRGDDDVLKAGSKVYRLSQPFVRYTISNESETLTQQRVVAISRSLFSGALSLVVGIVVWEAQDPCTPLVVALFGVVTISLMSVVPLLNPVEKPTSEAVVLLSFNWFLLGTLACPMLPRIGRVLARLGWSFLGQTLEWFGLCSRVYHLA</sequence>
<dbReference type="PANTHER" id="PTHR36073:SF1">
    <property type="entry name" value="OS01G0962100 PROTEIN"/>
    <property type="match status" value="1"/>
</dbReference>
<dbReference type="OrthoDB" id="1937632at2759"/>